<keyword evidence="5" id="KW-0812">Transmembrane</keyword>
<dbReference type="InterPro" id="IPR032880">
    <property type="entry name" value="CSC1/OSCA1-like_N"/>
</dbReference>
<evidence type="ECO:0000256" key="3">
    <source>
        <dbReference type="ARBA" id="ARBA00023027"/>
    </source>
</evidence>
<dbReference type="SUPFAM" id="SSF52283">
    <property type="entry name" value="Formate/glycerate dehydrogenase catalytic domain-like"/>
    <property type="match status" value="1"/>
</dbReference>
<keyword evidence="2" id="KW-0560">Oxidoreductase</keyword>
<evidence type="ECO:0000313" key="11">
    <source>
        <dbReference type="EMBL" id="EFX00002.1"/>
    </source>
</evidence>
<dbReference type="FunCoup" id="F0XQS3">
    <property type="interactions" value="74"/>
</dbReference>
<evidence type="ECO:0000259" key="8">
    <source>
        <dbReference type="Pfam" id="PF02826"/>
    </source>
</evidence>
<dbReference type="PANTHER" id="PTHR43026">
    <property type="entry name" value="2-HYDROXYACID DEHYDROGENASE HOMOLOG 1-RELATED"/>
    <property type="match status" value="1"/>
</dbReference>
<proteinExistence type="inferred from homology"/>
<evidence type="ECO:0000256" key="1">
    <source>
        <dbReference type="ARBA" id="ARBA00005854"/>
    </source>
</evidence>
<dbReference type="EMBL" id="GL629807">
    <property type="protein sequence ID" value="EFX00002.1"/>
    <property type="molecule type" value="Genomic_DNA"/>
</dbReference>
<keyword evidence="5" id="KW-0472">Membrane</keyword>
<accession>F0XQS3</accession>
<feature type="transmembrane region" description="Helical" evidence="5">
    <location>
        <begin position="468"/>
        <end position="487"/>
    </location>
</feature>
<reference evidence="11 12" key="1">
    <citation type="journal article" date="2011" name="Proc. Natl. Acad. Sci. U.S.A.">
        <title>Genome and transcriptome analyses of the mountain pine beetle-fungal symbiont Grosmannia clavigera, a lodgepole pine pathogen.</title>
        <authorList>
            <person name="DiGuistini S."/>
            <person name="Wang Y."/>
            <person name="Liao N.Y."/>
            <person name="Taylor G."/>
            <person name="Tanguay P."/>
            <person name="Feau N."/>
            <person name="Henrissat B."/>
            <person name="Chan S.K."/>
            <person name="Hesse-Orce U."/>
            <person name="Alamouti S.M."/>
            <person name="Tsui C.K.M."/>
            <person name="Docking R.T."/>
            <person name="Levasseur A."/>
            <person name="Haridas S."/>
            <person name="Robertson G."/>
            <person name="Birol I."/>
            <person name="Holt R.A."/>
            <person name="Marra M.A."/>
            <person name="Hamelin R.C."/>
            <person name="Hirst M."/>
            <person name="Jones S.J.M."/>
            <person name="Bohlmann J."/>
            <person name="Breuil C."/>
        </authorList>
    </citation>
    <scope>NUCLEOTIDE SEQUENCE [LARGE SCALE GENOMIC DNA]</scope>
    <source>
        <strain evidence="12">kw1407 / UAMH 11150</strain>
    </source>
</reference>
<feature type="domain" description="D-isomer specific 2-hydroxyacid dehydrogenase catalytic" evidence="6">
    <location>
        <begin position="6"/>
        <end position="376"/>
    </location>
</feature>
<evidence type="ECO:0000259" key="10">
    <source>
        <dbReference type="Pfam" id="PF14703"/>
    </source>
</evidence>
<evidence type="ECO:0000256" key="4">
    <source>
        <dbReference type="SAM" id="MobiDB-lite"/>
    </source>
</evidence>
<protein>
    <submittedName>
        <fullName evidence="11">Duf221 domain protein</fullName>
    </submittedName>
</protein>
<evidence type="ECO:0000259" key="9">
    <source>
        <dbReference type="Pfam" id="PF13967"/>
    </source>
</evidence>
<dbReference type="InterPro" id="IPR003864">
    <property type="entry name" value="CSC1/OSCA1-like_7TM"/>
</dbReference>
<feature type="compositionally biased region" description="Polar residues" evidence="4">
    <location>
        <begin position="204"/>
        <end position="226"/>
    </location>
</feature>
<keyword evidence="5" id="KW-1133">Transmembrane helix</keyword>
<dbReference type="STRING" id="655863.F0XQS3"/>
<dbReference type="InterPro" id="IPR029753">
    <property type="entry name" value="D-isomer_DH_CS"/>
</dbReference>
<dbReference type="Pfam" id="PF14703">
    <property type="entry name" value="PHM7_cyt"/>
    <property type="match status" value="1"/>
</dbReference>
<evidence type="ECO:0000256" key="2">
    <source>
        <dbReference type="ARBA" id="ARBA00023002"/>
    </source>
</evidence>
<dbReference type="HOGENOM" id="CLU_261224_0_0_1"/>
<dbReference type="eggNOG" id="KOG1134">
    <property type="taxonomic scope" value="Eukaryota"/>
</dbReference>
<dbReference type="SUPFAM" id="SSF51735">
    <property type="entry name" value="NAD(P)-binding Rossmann-fold domains"/>
    <property type="match status" value="1"/>
</dbReference>
<name>F0XQS3_GROCL</name>
<dbReference type="RefSeq" id="XP_014169167.1">
    <property type="nucleotide sequence ID" value="XM_014313692.1"/>
</dbReference>
<dbReference type="eggNOG" id="KOG0068">
    <property type="taxonomic scope" value="Eukaryota"/>
</dbReference>
<keyword evidence="3" id="KW-0520">NAD</keyword>
<dbReference type="InterPro" id="IPR058205">
    <property type="entry name" value="D-LDH-like"/>
</dbReference>
<feature type="region of interest" description="Disordered" evidence="4">
    <location>
        <begin position="204"/>
        <end position="227"/>
    </location>
</feature>
<comment type="similarity">
    <text evidence="1">Belongs to the D-isomer specific 2-hydroxyacid dehydrogenase family.</text>
</comment>
<evidence type="ECO:0000256" key="5">
    <source>
        <dbReference type="SAM" id="Phobius"/>
    </source>
</evidence>
<feature type="transmembrane region" description="Helical" evidence="5">
    <location>
        <begin position="1042"/>
        <end position="1062"/>
    </location>
</feature>
<dbReference type="GO" id="GO:0051287">
    <property type="term" value="F:NAD binding"/>
    <property type="evidence" value="ECO:0007669"/>
    <property type="project" value="InterPro"/>
</dbReference>
<keyword evidence="12" id="KW-1185">Reference proteome</keyword>
<feature type="domain" description="CSC1/OSCA1-like N-terminal transmembrane" evidence="9">
    <location>
        <begin position="465"/>
        <end position="620"/>
    </location>
</feature>
<feature type="transmembrane region" description="Helical" evidence="5">
    <location>
        <begin position="1068"/>
        <end position="1085"/>
    </location>
</feature>
<dbReference type="Gene3D" id="3.40.50.720">
    <property type="entry name" value="NAD(P)-binding Rossmann-like Domain"/>
    <property type="match status" value="2"/>
</dbReference>
<feature type="transmembrane region" description="Helical" evidence="5">
    <location>
        <begin position="537"/>
        <end position="561"/>
    </location>
</feature>
<dbReference type="GO" id="GO:0008720">
    <property type="term" value="F:D-lactate dehydrogenase (NAD+) activity"/>
    <property type="evidence" value="ECO:0007669"/>
    <property type="project" value="TreeGrafter"/>
</dbReference>
<feature type="compositionally biased region" description="Polar residues" evidence="4">
    <location>
        <begin position="1244"/>
        <end position="1266"/>
    </location>
</feature>
<feature type="domain" description="CSC1/OSCA1-like 7TM region" evidence="7">
    <location>
        <begin position="850"/>
        <end position="1125"/>
    </location>
</feature>
<dbReference type="PROSITE" id="PS00671">
    <property type="entry name" value="D_2_HYDROXYACID_DH_3"/>
    <property type="match status" value="1"/>
</dbReference>
<dbReference type="Pfam" id="PF13967">
    <property type="entry name" value="RSN1_TM"/>
    <property type="match status" value="1"/>
</dbReference>
<feature type="domain" description="D-isomer specific 2-hydroxyacid dehydrogenase NAD-binding" evidence="8">
    <location>
        <begin position="238"/>
        <end position="345"/>
    </location>
</feature>
<feature type="domain" description="CSC1/OSCA1-like cytosolic" evidence="10">
    <location>
        <begin position="640"/>
        <end position="838"/>
    </location>
</feature>
<dbReference type="Pfam" id="PF02826">
    <property type="entry name" value="2-Hacid_dh_C"/>
    <property type="match status" value="2"/>
</dbReference>
<dbReference type="GO" id="GO:0016020">
    <property type="term" value="C:membrane"/>
    <property type="evidence" value="ECO:0007669"/>
    <property type="project" value="InterPro"/>
</dbReference>
<feature type="transmembrane region" description="Helical" evidence="5">
    <location>
        <begin position="851"/>
        <end position="884"/>
    </location>
</feature>
<dbReference type="OrthoDB" id="1689567at2759"/>
<dbReference type="InterPro" id="IPR006139">
    <property type="entry name" value="D-isomer_2_OHA_DH_cat_dom"/>
</dbReference>
<dbReference type="Pfam" id="PF02714">
    <property type="entry name" value="RSN1_7TM"/>
    <property type="match status" value="1"/>
</dbReference>
<dbReference type="InterPro" id="IPR027815">
    <property type="entry name" value="CSC1/OSCA1-like_cyt"/>
</dbReference>
<dbReference type="CDD" id="cd12183">
    <property type="entry name" value="LDH_like_2"/>
    <property type="match status" value="1"/>
</dbReference>
<evidence type="ECO:0000259" key="6">
    <source>
        <dbReference type="Pfam" id="PF00389"/>
    </source>
</evidence>
<sequence length="1304" mass="144059">MAPVNVAVFSAKPYDKKYLRTALAHRQATTSNAGDVALAFHDFALSTDTVPLARGATAVCAFVNDGLGVAVLEALAAEGVGAVLLRCAGYNNVDLAAAERLGLFVASVPSYSPEAVAEFSVALLQTLNRQTHRAYNRVREGNFSLDGLLGRTLHGKTVGIVGVGRIGMAAARILRCGYGCRVLAFDPHASDEAQAEFAALAGTTSGEKSVQDSVGTPENSDSSKNSLLHPATPNFLPSIAALLPHCDFISLHCPLTESTRHLINADALAHAKPGALLVNTSRGGLIDTRAVIAALKEHRLGGLALDVYESEGSLFYDDHSGDIIDDDQLMRLMTFPNVIVCGHQAFFTEEALTEIAAGTLQNLDDFLLARPCKNVLVRAHVPLPCSSITWLNQVVPPHCPVTCGVSHATSLPRQKLKSPCLRVDAHSQSNIDGLDAQCTHRTMDSNQTDECPGDIYVAPGNKDIQVQLVISLALGLFGFFSFCILRPRWKSLYAARRQTVHASAALPVLPDSFFGWLPVLYNITEDQVLASAGLDAFVFLAFFKMSLKLFTVMFFFAAVVLEPINRHFVDETTAVTMVTSAVDDDPDEDDSWNRAKGHLWAYLVFIYFFTFLTYYFMSRETFRVIKVRQEYLGSQATVTDRTFRLTGIPKEFRSEDKIKTLVEKLEIGRVDSVTVCRKWGALDALVADRRQLLQTLEETWASYLAQKPERAPAGVVRRDDEEEGLLPADTDALLSNSDDNVENQPLLRKRPQVRIWYGVMHLQNRKTDALDYYGEKLRLLDEQICAARRQEYEATELAFVTMDSVAACQMAIQALLDPRPGELLARMAPSPSDIIWPNTYATRTQRRLHAWAITIFITILSIVWLVPVASLASLLSLCTIQKWAPALAHMLARHGITKALVQTGLPTAVVSLLNVAVPYLYEFLSYRQGMLSRGDVELSIISKNFFFTFFNIFLVFTVFGTATGIWAVLRDSLHDTTYIAYALAREVQRLSIFYLNFIMLQSLGLFPLRLLEFGSIALYPIARLAARTPRDLARLVNTPPTFSYGFYLPTAMLVFILCLVYSVLPRGFLGLALGSIYFALGALTYKYQLLYAMDQPQHATGGAWRIICYRILLGLAVFHLTMSGYLGANKAFVQATLVIPLFVFTVWYMYYFRAHFEPLTRNIALLSVRRDGDASPLSDDELHSGLGNLTFARRRRLRRTSTLNDARDKSTGFVNPSLVVPLEQPWIYHDPPPLIPVSDDDSNESPFDNSDSPNSLDPQSAPNTGPSVVPPGRTLDRSASSSFSLGDTHIWRDNLAPADESASL</sequence>
<dbReference type="PROSITE" id="PS00065">
    <property type="entry name" value="D_2_HYDROXYACID_DH_1"/>
    <property type="match status" value="1"/>
</dbReference>
<feature type="domain" description="D-isomer specific 2-hydroxyacid dehydrogenase NAD-binding" evidence="8">
    <location>
        <begin position="122"/>
        <end position="196"/>
    </location>
</feature>
<dbReference type="InterPro" id="IPR006140">
    <property type="entry name" value="D-isomer_DH_NAD-bd"/>
</dbReference>
<feature type="transmembrane region" description="Helical" evidence="5">
    <location>
        <begin position="945"/>
        <end position="969"/>
    </location>
</feature>
<dbReference type="InterPro" id="IPR036291">
    <property type="entry name" value="NAD(P)-bd_dom_sf"/>
</dbReference>
<dbReference type="InParanoid" id="F0XQS3"/>
<dbReference type="Proteomes" id="UP000007796">
    <property type="component" value="Unassembled WGS sequence"/>
</dbReference>
<gene>
    <name evidence="11" type="ORF">CMQ_319</name>
</gene>
<feature type="transmembrane region" description="Helical" evidence="5">
    <location>
        <begin position="1106"/>
        <end position="1126"/>
    </location>
</feature>
<feature type="transmembrane region" description="Helical" evidence="5">
    <location>
        <begin position="1132"/>
        <end position="1151"/>
    </location>
</feature>
<dbReference type="PANTHER" id="PTHR43026:SF1">
    <property type="entry name" value="2-HYDROXYACID DEHYDROGENASE HOMOLOG 1-RELATED"/>
    <property type="match status" value="1"/>
</dbReference>
<feature type="transmembrane region" description="Helical" evidence="5">
    <location>
        <begin position="599"/>
        <end position="617"/>
    </location>
</feature>
<dbReference type="InterPro" id="IPR029752">
    <property type="entry name" value="D-isomer_DH_CS1"/>
</dbReference>
<dbReference type="GeneID" id="25976262"/>
<feature type="transmembrane region" description="Helical" evidence="5">
    <location>
        <begin position="904"/>
        <end position="924"/>
    </location>
</feature>
<feature type="region of interest" description="Disordered" evidence="4">
    <location>
        <begin position="1231"/>
        <end position="1304"/>
    </location>
</feature>
<dbReference type="Pfam" id="PF00389">
    <property type="entry name" value="2-Hacid_dh"/>
    <property type="match status" value="1"/>
</dbReference>
<dbReference type="PROSITE" id="PS00670">
    <property type="entry name" value="D_2_HYDROXYACID_DH_2"/>
    <property type="match status" value="1"/>
</dbReference>
<feature type="transmembrane region" description="Helical" evidence="5">
    <location>
        <begin position="993"/>
        <end position="1021"/>
    </location>
</feature>
<organism evidence="12">
    <name type="scientific">Grosmannia clavigera (strain kw1407 / UAMH 11150)</name>
    <name type="common">Blue stain fungus</name>
    <name type="synonym">Graphiocladiella clavigera</name>
    <dbReference type="NCBI Taxonomy" id="655863"/>
    <lineage>
        <taxon>Eukaryota</taxon>
        <taxon>Fungi</taxon>
        <taxon>Dikarya</taxon>
        <taxon>Ascomycota</taxon>
        <taxon>Pezizomycotina</taxon>
        <taxon>Sordariomycetes</taxon>
        <taxon>Sordariomycetidae</taxon>
        <taxon>Ophiostomatales</taxon>
        <taxon>Ophiostomataceae</taxon>
        <taxon>Leptographium</taxon>
    </lineage>
</organism>
<evidence type="ECO:0000259" key="7">
    <source>
        <dbReference type="Pfam" id="PF02714"/>
    </source>
</evidence>
<evidence type="ECO:0000313" key="12">
    <source>
        <dbReference type="Proteomes" id="UP000007796"/>
    </source>
</evidence>